<feature type="transmembrane region" description="Helical" evidence="1">
    <location>
        <begin position="124"/>
        <end position="144"/>
    </location>
</feature>
<accession>A0ABT4M8Z5</accession>
<dbReference type="CDD" id="cd00321">
    <property type="entry name" value="SO_family_Moco"/>
    <property type="match status" value="1"/>
</dbReference>
<evidence type="ECO:0000259" key="2">
    <source>
        <dbReference type="Pfam" id="PF00174"/>
    </source>
</evidence>
<dbReference type="InterPro" id="IPR008335">
    <property type="entry name" value="Mopterin_OxRdtase_euk"/>
</dbReference>
<proteinExistence type="predicted"/>
<feature type="domain" description="Oxidoreductase molybdopterin-binding" evidence="2">
    <location>
        <begin position="273"/>
        <end position="408"/>
    </location>
</feature>
<protein>
    <submittedName>
        <fullName evidence="3">Molybdopterin-dependent oxidoreductase</fullName>
    </submittedName>
</protein>
<evidence type="ECO:0000256" key="1">
    <source>
        <dbReference type="SAM" id="Phobius"/>
    </source>
</evidence>
<keyword evidence="1" id="KW-1133">Transmembrane helix</keyword>
<sequence>MPYMAEARNSLVRFRSPLRGTWLTSLFGAVLLVALPIVIVTGLLSYIAYGPQFGQARPGAVGWLRLPFFDWPTNPAWLYQLTQGLHVGLGLIIVPLVIAKLWSVMPKLAELPPVRSPAHALERLSLLALVGGLLFEIVTGVLNIQYDYVFGFDFYAAHYFGAWVFIAGFLVHLGLKVPLMWRTLRSESLMDVLRARNESPDQGRTNTMNRRGAIGLVAAGMGFVAVLTVGQTVGGVLRKAAILLPRGRSYGNGPNDFQINRTAEAAGITEAQTGADWQLTIAGAAEDAVPVVLSRGRLLSMPQRTAELPIACVEGWSTTQTWTGVPLAELAALAGVSAPRSAEVTSLEQNGAFTRAVLQGNQAVHPDSLLALKVNGVDLSLDHGYPARVIVPALPGVHNTKWVSSIVFRS</sequence>
<reference evidence="3" key="1">
    <citation type="submission" date="2022-12" db="EMBL/GenBank/DDBJ databases">
        <authorList>
            <person name="Krivoruchko A.V."/>
            <person name="Elkin A."/>
        </authorList>
    </citation>
    <scope>NUCLEOTIDE SEQUENCE</scope>
    <source>
        <strain evidence="3">IEGM 1391</strain>
    </source>
</reference>
<dbReference type="PRINTS" id="PR00407">
    <property type="entry name" value="EUMOPTERIN"/>
</dbReference>
<dbReference type="PANTHER" id="PTHR43032:SF2">
    <property type="entry name" value="BLL0505 PROTEIN"/>
    <property type="match status" value="1"/>
</dbReference>
<feature type="transmembrane region" description="Helical" evidence="1">
    <location>
        <begin position="156"/>
        <end position="175"/>
    </location>
</feature>
<gene>
    <name evidence="3" type="ORF">O4220_02750</name>
</gene>
<feature type="transmembrane region" description="Helical" evidence="1">
    <location>
        <begin position="21"/>
        <end position="49"/>
    </location>
</feature>
<dbReference type="SUPFAM" id="SSF56524">
    <property type="entry name" value="Oxidoreductase molybdopterin-binding domain"/>
    <property type="match status" value="1"/>
</dbReference>
<comment type="caution">
    <text evidence="3">The sequence shown here is derived from an EMBL/GenBank/DDBJ whole genome shotgun (WGS) entry which is preliminary data.</text>
</comment>
<evidence type="ECO:0000313" key="4">
    <source>
        <dbReference type="Proteomes" id="UP001081071"/>
    </source>
</evidence>
<dbReference type="Gene3D" id="3.90.420.10">
    <property type="entry name" value="Oxidoreductase, molybdopterin-binding domain"/>
    <property type="match status" value="1"/>
</dbReference>
<evidence type="ECO:0000313" key="3">
    <source>
        <dbReference type="EMBL" id="MCZ4517418.1"/>
    </source>
</evidence>
<dbReference type="InterPro" id="IPR036374">
    <property type="entry name" value="OxRdtase_Mopterin-bd_sf"/>
</dbReference>
<keyword evidence="1" id="KW-0812">Transmembrane</keyword>
<dbReference type="PANTHER" id="PTHR43032">
    <property type="entry name" value="PROTEIN-METHIONINE-SULFOXIDE REDUCTASE"/>
    <property type="match status" value="1"/>
</dbReference>
<feature type="transmembrane region" description="Helical" evidence="1">
    <location>
        <begin position="213"/>
        <end position="237"/>
    </location>
</feature>
<dbReference type="Proteomes" id="UP001081071">
    <property type="component" value="Unassembled WGS sequence"/>
</dbReference>
<dbReference type="InterPro" id="IPR000572">
    <property type="entry name" value="OxRdtase_Mopterin-bd_dom"/>
</dbReference>
<dbReference type="EMBL" id="JAPWIJ010000001">
    <property type="protein sequence ID" value="MCZ4517418.1"/>
    <property type="molecule type" value="Genomic_DNA"/>
</dbReference>
<keyword evidence="4" id="KW-1185">Reference proteome</keyword>
<keyword evidence="1" id="KW-0472">Membrane</keyword>
<organism evidence="3 4">
    <name type="scientific">Rhodococcus ruber</name>
    <dbReference type="NCBI Taxonomy" id="1830"/>
    <lineage>
        <taxon>Bacteria</taxon>
        <taxon>Bacillati</taxon>
        <taxon>Actinomycetota</taxon>
        <taxon>Actinomycetes</taxon>
        <taxon>Mycobacteriales</taxon>
        <taxon>Nocardiaceae</taxon>
        <taxon>Rhodococcus</taxon>
    </lineage>
</organism>
<dbReference type="Pfam" id="PF00174">
    <property type="entry name" value="Oxidored_molyb"/>
    <property type="match status" value="1"/>
</dbReference>
<name>A0ABT4M8Z5_9NOCA</name>
<dbReference type="RefSeq" id="WP_269602247.1">
    <property type="nucleotide sequence ID" value="NZ_JAPWIJ010000001.1"/>
</dbReference>
<feature type="transmembrane region" description="Helical" evidence="1">
    <location>
        <begin position="84"/>
        <end position="103"/>
    </location>
</feature>